<feature type="transmembrane region" description="Helical" evidence="1">
    <location>
        <begin position="65"/>
        <end position="89"/>
    </location>
</feature>
<organism evidence="2 3">
    <name type="scientific">Mya arenaria</name>
    <name type="common">Soft-shell clam</name>
    <dbReference type="NCBI Taxonomy" id="6604"/>
    <lineage>
        <taxon>Eukaryota</taxon>
        <taxon>Metazoa</taxon>
        <taxon>Spiralia</taxon>
        <taxon>Lophotrochozoa</taxon>
        <taxon>Mollusca</taxon>
        <taxon>Bivalvia</taxon>
        <taxon>Autobranchia</taxon>
        <taxon>Heteroconchia</taxon>
        <taxon>Euheterodonta</taxon>
        <taxon>Imparidentia</taxon>
        <taxon>Neoheterodontei</taxon>
        <taxon>Myida</taxon>
        <taxon>Myoidea</taxon>
        <taxon>Myidae</taxon>
        <taxon>Mya</taxon>
    </lineage>
</organism>
<evidence type="ECO:0000313" key="2">
    <source>
        <dbReference type="EMBL" id="WAR03332.1"/>
    </source>
</evidence>
<dbReference type="EMBL" id="CP111015">
    <property type="protein sequence ID" value="WAR03332.1"/>
    <property type="molecule type" value="Genomic_DNA"/>
</dbReference>
<accession>A0ABY7E312</accession>
<proteinExistence type="predicted"/>
<dbReference type="Proteomes" id="UP001164746">
    <property type="component" value="Chromosome 4"/>
</dbReference>
<evidence type="ECO:0000256" key="1">
    <source>
        <dbReference type="SAM" id="Phobius"/>
    </source>
</evidence>
<keyword evidence="1" id="KW-0472">Membrane</keyword>
<keyword evidence="1" id="KW-0812">Transmembrane</keyword>
<evidence type="ECO:0000313" key="3">
    <source>
        <dbReference type="Proteomes" id="UP001164746"/>
    </source>
</evidence>
<sequence>MLRILQYNCGERKRRSAGDDSSSRTVNLATSVLVYPEGVEIPGSGNNGAGCKEPQNQNVCIATPALIGVTAPLVLVLVVLLVVTTCLFYRLRRSYQDKQEVAFRKHKC</sequence>
<keyword evidence="1" id="KW-1133">Transmembrane helix</keyword>
<gene>
    <name evidence="2" type="ORF">MAR_009890</name>
</gene>
<keyword evidence="3" id="KW-1185">Reference proteome</keyword>
<reference evidence="2" key="1">
    <citation type="submission" date="2022-11" db="EMBL/GenBank/DDBJ databases">
        <title>Centuries of genome instability and evolution in soft-shell clam transmissible cancer (bioRxiv).</title>
        <authorList>
            <person name="Hart S.F.M."/>
            <person name="Yonemitsu M.A."/>
            <person name="Giersch R.M."/>
            <person name="Beal B.F."/>
            <person name="Arriagada G."/>
            <person name="Davis B.W."/>
            <person name="Ostrander E.A."/>
            <person name="Goff S.P."/>
            <person name="Metzger M.J."/>
        </authorList>
    </citation>
    <scope>NUCLEOTIDE SEQUENCE</scope>
    <source>
        <strain evidence="2">MELC-2E11</strain>
        <tissue evidence="2">Siphon/mantle</tissue>
    </source>
</reference>
<protein>
    <submittedName>
        <fullName evidence="2">Uncharacterized protein</fullName>
    </submittedName>
</protein>
<name>A0ABY7E312_MYAAR</name>